<comment type="function">
    <text evidence="9">Catalyzes the reduction of all-trans-retinal to all-trans-retinol in the presence of NADPH.</text>
</comment>
<dbReference type="Gene3D" id="3.40.50.720">
    <property type="entry name" value="NAD(P)-binding Rossmann-like Domain"/>
    <property type="match status" value="1"/>
</dbReference>
<proteinExistence type="inferred from homology"/>
<evidence type="ECO:0000256" key="10">
    <source>
        <dbReference type="ARBA" id="ARBA00068717"/>
    </source>
</evidence>
<dbReference type="InterPro" id="IPR020904">
    <property type="entry name" value="Sc_DH/Rdtase_CS"/>
</dbReference>
<evidence type="ECO:0000256" key="9">
    <source>
        <dbReference type="ARBA" id="ARBA00059620"/>
    </source>
</evidence>
<sequence length="398" mass="43910">MDQTGKPDLKFREPFTWDLTYAFLCRTAFHPLALLVYPALVYLLDKRSSGAPSVYPAPSFTLLRELLSPSSTNAYKWIGLKNINNALTRYARNHGQWRRDRPDWKKDVVVITGGAAGIGKACVEVLSHEKKAKVAVLDLAAPTYAPAPAGAPEILYFKVDVTDAAAVKQVADQIRKRYGDPSIVINCAGIASGSTIFDTDLKNLEKVWRVNTLSNYVTAQEFVPHLVKQNHGHILTVASSASYMCLPQMGEYATSKSAALAFHEVLHGELNARYAAPKVRASICTPTKVRTSLGDGMEDHNMPFLTPNLMPIQVGRAMVNAIDSGLSHYIIMPQFMRILPWMRSVPDWVKRIVQILGHTDTTVTNTSVGRALNNGYGSDWTDELKASREKVLKGLVGK</sequence>
<keyword evidence="8" id="KW-0472">Membrane</keyword>
<reference evidence="12 13" key="1">
    <citation type="journal article" date="2018" name="Mol. Biol. Evol.">
        <title>Broad Genomic Sampling Reveals a Smut Pathogenic Ancestry of the Fungal Clade Ustilaginomycotina.</title>
        <authorList>
            <person name="Kijpornyongpan T."/>
            <person name="Mondo S.J."/>
            <person name="Barry K."/>
            <person name="Sandor L."/>
            <person name="Lee J."/>
            <person name="Lipzen A."/>
            <person name="Pangilinan J."/>
            <person name="LaButti K."/>
            <person name="Hainaut M."/>
            <person name="Henrissat B."/>
            <person name="Grigoriev I.V."/>
            <person name="Spatafora J.W."/>
            <person name="Aime M.C."/>
        </authorList>
    </citation>
    <scope>NUCLEOTIDE SEQUENCE [LARGE SCALE GENOMIC DNA]</scope>
    <source>
        <strain evidence="12 13">MCA 3882</strain>
    </source>
</reference>
<dbReference type="InterPro" id="IPR036291">
    <property type="entry name" value="NAD(P)-bd_dom_sf"/>
</dbReference>
<accession>A0A316V4Y7</accession>
<dbReference type="Pfam" id="PF00106">
    <property type="entry name" value="adh_short"/>
    <property type="match status" value="1"/>
</dbReference>
<keyword evidence="6" id="KW-0560">Oxidoreductase</keyword>
<evidence type="ECO:0000256" key="6">
    <source>
        <dbReference type="ARBA" id="ARBA00023002"/>
    </source>
</evidence>
<dbReference type="PRINTS" id="PR00081">
    <property type="entry name" value="GDHRDH"/>
</dbReference>
<dbReference type="GO" id="GO:0016020">
    <property type="term" value="C:membrane"/>
    <property type="evidence" value="ECO:0007669"/>
    <property type="project" value="UniProtKB-SubCell"/>
</dbReference>
<protein>
    <recommendedName>
        <fullName evidence="10">Short-chain dehydrogenase/reductase 3</fullName>
    </recommendedName>
    <alternativeName>
        <fullName evidence="11">Retinal short-chain dehydrogenase/reductase 1</fullName>
    </alternativeName>
</protein>
<evidence type="ECO:0000256" key="2">
    <source>
        <dbReference type="ARBA" id="ARBA00006484"/>
    </source>
</evidence>
<dbReference type="GO" id="GO:0052650">
    <property type="term" value="F:all-trans-retinol dehydrogenase (NADP+) activity"/>
    <property type="evidence" value="ECO:0007669"/>
    <property type="project" value="UniProtKB-ARBA"/>
</dbReference>
<keyword evidence="3" id="KW-0812">Transmembrane</keyword>
<dbReference type="STRING" id="1280837.A0A316V4Y7"/>
<dbReference type="EMBL" id="KZ819605">
    <property type="protein sequence ID" value="PWN32639.1"/>
    <property type="molecule type" value="Genomic_DNA"/>
</dbReference>
<dbReference type="SUPFAM" id="SSF51735">
    <property type="entry name" value="NAD(P)-binding Rossmann-fold domains"/>
    <property type="match status" value="1"/>
</dbReference>
<evidence type="ECO:0000256" key="3">
    <source>
        <dbReference type="ARBA" id="ARBA00022692"/>
    </source>
</evidence>
<gene>
    <name evidence="12" type="ORF">FA14DRAFT_168733</name>
</gene>
<evidence type="ECO:0000256" key="8">
    <source>
        <dbReference type="ARBA" id="ARBA00023136"/>
    </source>
</evidence>
<keyword evidence="5" id="KW-1133">Transmembrane helix</keyword>
<dbReference type="AlphaFoldDB" id="A0A316V4Y7"/>
<dbReference type="OrthoDB" id="10253736at2759"/>
<evidence type="ECO:0000313" key="13">
    <source>
        <dbReference type="Proteomes" id="UP000245771"/>
    </source>
</evidence>
<organism evidence="12 13">
    <name type="scientific">Meira miltonrushii</name>
    <dbReference type="NCBI Taxonomy" id="1280837"/>
    <lineage>
        <taxon>Eukaryota</taxon>
        <taxon>Fungi</taxon>
        <taxon>Dikarya</taxon>
        <taxon>Basidiomycota</taxon>
        <taxon>Ustilaginomycotina</taxon>
        <taxon>Exobasidiomycetes</taxon>
        <taxon>Exobasidiales</taxon>
        <taxon>Brachybasidiaceae</taxon>
        <taxon>Meira</taxon>
    </lineage>
</organism>
<dbReference type="RefSeq" id="XP_025352941.1">
    <property type="nucleotide sequence ID" value="XM_025500157.1"/>
</dbReference>
<dbReference type="Proteomes" id="UP000245771">
    <property type="component" value="Unassembled WGS sequence"/>
</dbReference>
<keyword evidence="7" id="KW-0443">Lipid metabolism</keyword>
<dbReference type="InParanoid" id="A0A316V4Y7"/>
<dbReference type="PROSITE" id="PS00061">
    <property type="entry name" value="ADH_SHORT"/>
    <property type="match status" value="1"/>
</dbReference>
<dbReference type="PANTHER" id="PTHR24322:SF736">
    <property type="entry name" value="RETINOL DEHYDROGENASE 10"/>
    <property type="match status" value="1"/>
</dbReference>
<evidence type="ECO:0000256" key="5">
    <source>
        <dbReference type="ARBA" id="ARBA00022989"/>
    </source>
</evidence>
<dbReference type="PANTHER" id="PTHR24322">
    <property type="entry name" value="PKSB"/>
    <property type="match status" value="1"/>
</dbReference>
<dbReference type="FunFam" id="3.40.50.720:FF:000131">
    <property type="entry name" value="Short-chain dehydrogenase/reductase 3"/>
    <property type="match status" value="1"/>
</dbReference>
<evidence type="ECO:0000256" key="11">
    <source>
        <dbReference type="ARBA" id="ARBA00082544"/>
    </source>
</evidence>
<dbReference type="InterPro" id="IPR002347">
    <property type="entry name" value="SDR_fam"/>
</dbReference>
<comment type="subcellular location">
    <subcellularLocation>
        <location evidence="1">Membrane</location>
        <topology evidence="1">Multi-pass membrane protein</topology>
    </subcellularLocation>
</comment>
<evidence type="ECO:0000313" key="12">
    <source>
        <dbReference type="EMBL" id="PWN32639.1"/>
    </source>
</evidence>
<comment type="similarity">
    <text evidence="2">Belongs to the short-chain dehydrogenases/reductases (SDR) family.</text>
</comment>
<evidence type="ECO:0000256" key="4">
    <source>
        <dbReference type="ARBA" id="ARBA00022857"/>
    </source>
</evidence>
<evidence type="ECO:0000256" key="7">
    <source>
        <dbReference type="ARBA" id="ARBA00023098"/>
    </source>
</evidence>
<keyword evidence="4" id="KW-0521">NADP</keyword>
<keyword evidence="13" id="KW-1185">Reference proteome</keyword>
<evidence type="ECO:0000256" key="1">
    <source>
        <dbReference type="ARBA" id="ARBA00004141"/>
    </source>
</evidence>
<dbReference type="GeneID" id="37021938"/>
<name>A0A316V4Y7_9BASI</name>